<comment type="subcellular location">
    <subcellularLocation>
        <location evidence="2">Mitochondrion inner membrane</location>
        <topology evidence="2">Multi-pass membrane protein</topology>
    </subcellularLocation>
</comment>
<dbReference type="GO" id="GO:0006122">
    <property type="term" value="P:mitochondrial electron transport, ubiquinol to cytochrome c"/>
    <property type="evidence" value="ECO:0007669"/>
    <property type="project" value="TreeGrafter"/>
</dbReference>
<feature type="transmembrane region" description="Helical" evidence="17">
    <location>
        <begin position="340"/>
        <end position="361"/>
    </location>
</feature>
<dbReference type="InterPro" id="IPR048259">
    <property type="entry name" value="Cytochrome_b_N_euk/bac"/>
</dbReference>
<dbReference type="GeneID" id="77660014"/>
<keyword evidence="8 17" id="KW-0812">Transmembrane</keyword>
<comment type="similarity">
    <text evidence="17">Belongs to the cytochrome b family.</text>
</comment>
<dbReference type="AlphaFoldDB" id="A0A9F2HGY1"/>
<comment type="function">
    <text evidence="1 17">Component of the ubiquinol-cytochrome c reductase complex (complex III or cytochrome b-c1 complex) that is part of the mitochondrial respiratory chain. The b-c1 complex mediates electron transfer from ubiquinol to cytochrome c. Contributes to the generation of a proton gradient across the mitochondrial membrane that is then used for ATP synthesis.</text>
</comment>
<dbReference type="EMBL" id="OM469014">
    <property type="protein sequence ID" value="WAX01698.1"/>
    <property type="molecule type" value="Genomic_DNA"/>
</dbReference>
<dbReference type="RefSeq" id="YP_010618320.1">
    <property type="nucleotide sequence ID" value="NC_070136.1"/>
</dbReference>
<comment type="cofactor">
    <cofactor evidence="17">
        <name>heme b</name>
        <dbReference type="ChEBI" id="CHEBI:60344"/>
    </cofactor>
    <text evidence="17">Binds 2 heme groups non-covalently.</text>
</comment>
<feature type="transmembrane region" description="Helical" evidence="17">
    <location>
        <begin position="105"/>
        <end position="127"/>
    </location>
</feature>
<dbReference type="CDD" id="cd00284">
    <property type="entry name" value="Cytochrome_b_N"/>
    <property type="match status" value="1"/>
</dbReference>
<dbReference type="Pfam" id="PF00033">
    <property type="entry name" value="Cytochrome_B"/>
    <property type="match status" value="1"/>
</dbReference>
<keyword evidence="10" id="KW-0999">Mitochondrion inner membrane</keyword>
<dbReference type="PROSITE" id="PS51003">
    <property type="entry name" value="CYTB_CTER"/>
    <property type="match status" value="1"/>
</dbReference>
<evidence type="ECO:0000256" key="4">
    <source>
        <dbReference type="ARBA" id="ARBA00013531"/>
    </source>
</evidence>
<keyword evidence="16 17" id="KW-0472">Membrane</keyword>
<feature type="transmembrane region" description="Helical" evidence="17">
    <location>
        <begin position="30"/>
        <end position="50"/>
    </location>
</feature>
<gene>
    <name evidence="20" type="primary">cytb</name>
</gene>
<keyword evidence="7 17" id="KW-0679">Respiratory chain</keyword>
<feature type="domain" description="Cytochrome b/b6 C-terminal region profile" evidence="19">
    <location>
        <begin position="204"/>
        <end position="367"/>
    </location>
</feature>
<sequence>MNFLVKYCSSMLIVLPSSKSLDLNWNYGSMLGMVLVFQILTGFLLTFFYSNDSFNSFDSVQYIMFEVNGGWLYRVFHFNGASLFFVFIYLHFFKGLFNFSYRLKVVWFSGLLILFVLVLEAFMGYVLVWAQMSFWACVVITSLLSVVPYFGSKLVLWVWGGFTVSGATLKLFFAVHYILPFGLLLLVMLHMFFLHDTGSTSVVSSHSDVDKVMFFPYYWVKDSYNLVFWMFFFIFVFSYPFMLGDPEMFLESNVLVSPVHIVPEWYFLFFYAILRAVPSKLFGVVLLMMSLLVFCLFGLVNNYISCTSLSNDLLVYVFLVSVGMLSWLGQCVVEYPYDFMMFIFSLLYFVVVSFMFLNFYLVKFLFL</sequence>
<evidence type="ECO:0000256" key="10">
    <source>
        <dbReference type="ARBA" id="ARBA00022792"/>
    </source>
</evidence>
<dbReference type="InterPro" id="IPR036150">
    <property type="entry name" value="Cyt_b/b6_C_sf"/>
</dbReference>
<keyword evidence="9 17" id="KW-0479">Metal-binding</keyword>
<accession>A0A9F2HGY1</accession>
<dbReference type="SUPFAM" id="SSF81342">
    <property type="entry name" value="Transmembrane di-heme cytochromes"/>
    <property type="match status" value="1"/>
</dbReference>
<feature type="transmembrane region" description="Helical" evidence="17">
    <location>
        <begin position="71"/>
        <end position="93"/>
    </location>
</feature>
<dbReference type="InterPro" id="IPR016174">
    <property type="entry name" value="Di-haem_cyt_TM"/>
</dbReference>
<dbReference type="GO" id="GO:0008121">
    <property type="term" value="F:quinol-cytochrome-c reductase activity"/>
    <property type="evidence" value="ECO:0007669"/>
    <property type="project" value="TreeGrafter"/>
</dbReference>
<keyword evidence="5 17" id="KW-0813">Transport</keyword>
<comment type="subunit">
    <text evidence="3">The main subunits of complex b-c1 are: cytochrome b, cytochrome c1 and the Rieske protein.</text>
</comment>
<evidence type="ECO:0000313" key="20">
    <source>
        <dbReference type="EMBL" id="WAX01698.1"/>
    </source>
</evidence>
<dbReference type="Gene3D" id="1.20.810.10">
    <property type="entry name" value="Cytochrome Bc1 Complex, Chain C"/>
    <property type="match status" value="1"/>
</dbReference>
<dbReference type="Pfam" id="PF00032">
    <property type="entry name" value="Cytochrom_B_C"/>
    <property type="match status" value="1"/>
</dbReference>
<reference evidence="20" key="2">
    <citation type="submission" date="2022-01" db="EMBL/GenBank/DDBJ databases">
        <authorList>
            <person name="Peng L.-H."/>
            <person name="Chen R."/>
            <person name="Chen F.-L."/>
            <person name="Li W.-X."/>
            <person name="Li M."/>
            <person name="Zhang D."/>
            <person name="Ivan J."/>
            <person name="Wang G.-T."/>
        </authorList>
    </citation>
    <scope>NUCLEOTIDE SEQUENCE</scope>
</reference>
<feature type="domain" description="Cytochrome b/b6 N-terminal region profile" evidence="18">
    <location>
        <begin position="1"/>
        <end position="203"/>
    </location>
</feature>
<keyword evidence="6 17" id="KW-0349">Heme</keyword>
<dbReference type="PROSITE" id="PS51002">
    <property type="entry name" value="CYTB_NTER"/>
    <property type="match status" value="1"/>
</dbReference>
<evidence type="ECO:0000256" key="16">
    <source>
        <dbReference type="ARBA" id="ARBA00023136"/>
    </source>
</evidence>
<evidence type="ECO:0000256" key="1">
    <source>
        <dbReference type="ARBA" id="ARBA00002566"/>
    </source>
</evidence>
<reference evidence="20" key="1">
    <citation type="journal article" date="2022" name="Water Biol Secur">
        <title>Evolutionary rates of mitochondrial sequences and gene orders in Spirurina (Nematoda) are episodic but synchronised.</title>
        <authorList>
            <person name="Zou H."/>
            <person name="Lei H.-P."/>
            <person name="Chen R."/>
            <person name="Chen F.-L."/>
            <person name="Li W.-X."/>
            <person name="Li M."/>
            <person name="Zhang D."/>
            <person name="Jakovlic I."/>
            <person name="Wang G.-T."/>
        </authorList>
    </citation>
    <scope>NUCLEOTIDE SEQUENCE</scope>
</reference>
<evidence type="ECO:0000256" key="3">
    <source>
        <dbReference type="ARBA" id="ARBA00011649"/>
    </source>
</evidence>
<evidence type="ECO:0000256" key="9">
    <source>
        <dbReference type="ARBA" id="ARBA00022723"/>
    </source>
</evidence>
<dbReference type="InterPro" id="IPR005798">
    <property type="entry name" value="Cyt_b/b6_C"/>
</dbReference>
<keyword evidence="14" id="KW-0830">Ubiquinone</keyword>
<evidence type="ECO:0000256" key="6">
    <source>
        <dbReference type="ARBA" id="ARBA00022617"/>
    </source>
</evidence>
<keyword evidence="13 17" id="KW-0408">Iron</keyword>
<organism evidence="20">
    <name type="scientific">Clavinema parasiluri</name>
    <dbReference type="NCBI Taxonomy" id="332280"/>
    <lineage>
        <taxon>Eukaryota</taxon>
        <taxon>Metazoa</taxon>
        <taxon>Ecdysozoa</taxon>
        <taxon>Nematoda</taxon>
        <taxon>Chromadorea</taxon>
        <taxon>Rhabditida</taxon>
        <taxon>Spirurina</taxon>
        <taxon>Dracunculoidea</taxon>
        <taxon>Philometridae</taxon>
        <taxon>Clavinema</taxon>
    </lineage>
</organism>
<evidence type="ECO:0000256" key="17">
    <source>
        <dbReference type="RuleBase" id="RU362117"/>
    </source>
</evidence>
<dbReference type="GO" id="GO:0046872">
    <property type="term" value="F:metal ion binding"/>
    <property type="evidence" value="ECO:0007669"/>
    <property type="project" value="UniProtKB-UniRule"/>
</dbReference>
<dbReference type="PANTHER" id="PTHR19271">
    <property type="entry name" value="CYTOCHROME B"/>
    <property type="match status" value="1"/>
</dbReference>
<evidence type="ECO:0000256" key="14">
    <source>
        <dbReference type="ARBA" id="ARBA00023075"/>
    </source>
</evidence>
<evidence type="ECO:0000256" key="15">
    <source>
        <dbReference type="ARBA" id="ARBA00023128"/>
    </source>
</evidence>
<keyword evidence="11 17" id="KW-0249">Electron transport</keyword>
<evidence type="ECO:0000259" key="19">
    <source>
        <dbReference type="PROSITE" id="PS51003"/>
    </source>
</evidence>
<keyword evidence="12 17" id="KW-1133">Transmembrane helix</keyword>
<dbReference type="SUPFAM" id="SSF81648">
    <property type="entry name" value="a domain/subunit of cytochrome bc1 complex (Ubiquinol-cytochrome c reductase)"/>
    <property type="match status" value="1"/>
</dbReference>
<feature type="transmembrane region" description="Helical" evidence="17">
    <location>
        <begin position="223"/>
        <end position="242"/>
    </location>
</feature>
<evidence type="ECO:0000256" key="12">
    <source>
        <dbReference type="ARBA" id="ARBA00022989"/>
    </source>
</evidence>
<feature type="transmembrane region" description="Helical" evidence="17">
    <location>
        <begin position="171"/>
        <end position="194"/>
    </location>
</feature>
<evidence type="ECO:0000256" key="7">
    <source>
        <dbReference type="ARBA" id="ARBA00022660"/>
    </source>
</evidence>
<geneLocation type="mitochondrion" evidence="20"/>
<dbReference type="GO" id="GO:0005743">
    <property type="term" value="C:mitochondrial inner membrane"/>
    <property type="evidence" value="ECO:0007669"/>
    <property type="project" value="UniProtKB-SubCell"/>
</dbReference>
<evidence type="ECO:0000256" key="5">
    <source>
        <dbReference type="ARBA" id="ARBA00022448"/>
    </source>
</evidence>
<dbReference type="InterPro" id="IPR005797">
    <property type="entry name" value="Cyt_b/b6_N"/>
</dbReference>
<keyword evidence="15 17" id="KW-0496">Mitochondrion</keyword>
<evidence type="ECO:0000256" key="2">
    <source>
        <dbReference type="ARBA" id="ARBA00004448"/>
    </source>
</evidence>
<feature type="transmembrane region" description="Helical" evidence="17">
    <location>
        <begin position="313"/>
        <end position="333"/>
    </location>
</feature>
<protein>
    <recommendedName>
        <fullName evidence="4 17">Cytochrome b</fullName>
    </recommendedName>
</protein>
<feature type="transmembrane region" description="Helical" evidence="17">
    <location>
        <begin position="281"/>
        <end position="301"/>
    </location>
</feature>
<evidence type="ECO:0000256" key="11">
    <source>
        <dbReference type="ARBA" id="ARBA00022982"/>
    </source>
</evidence>
<proteinExistence type="inferred from homology"/>
<evidence type="ECO:0000259" key="18">
    <source>
        <dbReference type="PROSITE" id="PS51002"/>
    </source>
</evidence>
<dbReference type="InterPro" id="IPR027387">
    <property type="entry name" value="Cytb/b6-like_sf"/>
</dbReference>
<dbReference type="GO" id="GO:0016491">
    <property type="term" value="F:oxidoreductase activity"/>
    <property type="evidence" value="ECO:0007669"/>
    <property type="project" value="UniProtKB-UniRule"/>
</dbReference>
<evidence type="ECO:0000256" key="13">
    <source>
        <dbReference type="ARBA" id="ARBA00023004"/>
    </source>
</evidence>
<evidence type="ECO:0000256" key="8">
    <source>
        <dbReference type="ARBA" id="ARBA00022692"/>
    </source>
</evidence>
<dbReference type="PANTHER" id="PTHR19271:SF16">
    <property type="entry name" value="CYTOCHROME B"/>
    <property type="match status" value="1"/>
</dbReference>
<feature type="transmembrane region" description="Helical" evidence="17">
    <location>
        <begin position="134"/>
        <end position="151"/>
    </location>
</feature>
<name>A0A9F2HGY1_9BILA</name>
<feature type="transmembrane region" description="Helical" evidence="17">
    <location>
        <begin position="254"/>
        <end position="274"/>
    </location>
</feature>